<protein>
    <submittedName>
        <fullName evidence="1">Uncharacterized protein</fullName>
    </submittedName>
</protein>
<name>A0A150G7Q8_GONPE</name>
<organism evidence="1 2">
    <name type="scientific">Gonium pectorale</name>
    <name type="common">Green alga</name>
    <dbReference type="NCBI Taxonomy" id="33097"/>
    <lineage>
        <taxon>Eukaryota</taxon>
        <taxon>Viridiplantae</taxon>
        <taxon>Chlorophyta</taxon>
        <taxon>core chlorophytes</taxon>
        <taxon>Chlorophyceae</taxon>
        <taxon>CS clade</taxon>
        <taxon>Chlamydomonadales</taxon>
        <taxon>Volvocaceae</taxon>
        <taxon>Gonium</taxon>
    </lineage>
</organism>
<evidence type="ECO:0000313" key="2">
    <source>
        <dbReference type="Proteomes" id="UP000075714"/>
    </source>
</evidence>
<proteinExistence type="predicted"/>
<evidence type="ECO:0000313" key="1">
    <source>
        <dbReference type="EMBL" id="KXZ45380.1"/>
    </source>
</evidence>
<keyword evidence="2" id="KW-1185">Reference proteome</keyword>
<dbReference type="OrthoDB" id="10586276at2759"/>
<dbReference type="AlphaFoldDB" id="A0A150G7Q8"/>
<dbReference type="Proteomes" id="UP000075714">
    <property type="component" value="Unassembled WGS sequence"/>
</dbReference>
<accession>A0A150G7Q8</accession>
<reference evidence="2" key="1">
    <citation type="journal article" date="2016" name="Nat. Commun.">
        <title>The Gonium pectorale genome demonstrates co-option of cell cycle regulation during the evolution of multicellularity.</title>
        <authorList>
            <person name="Hanschen E.R."/>
            <person name="Marriage T.N."/>
            <person name="Ferris P.J."/>
            <person name="Hamaji T."/>
            <person name="Toyoda A."/>
            <person name="Fujiyama A."/>
            <person name="Neme R."/>
            <person name="Noguchi H."/>
            <person name="Minakuchi Y."/>
            <person name="Suzuki M."/>
            <person name="Kawai-Toyooka H."/>
            <person name="Smith D.R."/>
            <person name="Sparks H."/>
            <person name="Anderson J."/>
            <person name="Bakaric R."/>
            <person name="Luria V."/>
            <person name="Karger A."/>
            <person name="Kirschner M.W."/>
            <person name="Durand P.M."/>
            <person name="Michod R.E."/>
            <person name="Nozaki H."/>
            <person name="Olson B.J."/>
        </authorList>
    </citation>
    <scope>NUCLEOTIDE SEQUENCE [LARGE SCALE GENOMIC DNA]</scope>
    <source>
        <strain evidence="2">NIES-2863</strain>
    </source>
</reference>
<gene>
    <name evidence="1" type="ORF">GPECTOR_55g286</name>
</gene>
<sequence length="331" mass="35215">MAGYWSRPLLGPAGASPYALVHFYHTPGGAHNKLTVKMANSVWNWDLQHRLRPHGGVFFASAPHAPVPDVLSYAPGVEEREWASYEEWDAATKAGRGGWGRLAALARLAMEMGRAAAFPAPRCNVSWLGGNRTNQLPLDIDRKHMVGVGAAWRVGGHQNWLIPTVRPSPGPGGGGRGGGFSGLRCMLGGYLMQGCLAVRWYHSGGLLAPEYDHFLDHFIRGKGEPSAAVPAAALAPPAGAAAWDVGALAASLMAAHGGPGSGLRHPRFLERDRAAAAAAAAASGPRPRLLLLPAVPALTGKLGPREALYREREVEDFNKMSCPWIQNKPFS</sequence>
<comment type="caution">
    <text evidence="1">The sequence shown here is derived from an EMBL/GenBank/DDBJ whole genome shotgun (WGS) entry which is preliminary data.</text>
</comment>
<dbReference type="EMBL" id="LSYV01000056">
    <property type="protein sequence ID" value="KXZ45380.1"/>
    <property type="molecule type" value="Genomic_DNA"/>
</dbReference>